<dbReference type="InterPro" id="IPR036388">
    <property type="entry name" value="WH-like_DNA-bd_sf"/>
</dbReference>
<dbReference type="SUPFAM" id="SSF46785">
    <property type="entry name" value="Winged helix' DNA-binding domain"/>
    <property type="match status" value="1"/>
</dbReference>
<keyword evidence="4" id="KW-0804">Transcription</keyword>
<keyword evidence="2" id="KW-0805">Transcription regulation</keyword>
<protein>
    <submittedName>
        <fullName evidence="6">GntR family transcriptional regulator</fullName>
    </submittedName>
</protein>
<evidence type="ECO:0000313" key="7">
    <source>
        <dbReference type="Proteomes" id="UP000316925"/>
    </source>
</evidence>
<feature type="domain" description="HTH arsR-type" evidence="5">
    <location>
        <begin position="1"/>
        <end position="91"/>
    </location>
</feature>
<dbReference type="Proteomes" id="UP000316925">
    <property type="component" value="Unassembled WGS sequence"/>
</dbReference>
<dbReference type="Gene3D" id="3.30.460.10">
    <property type="entry name" value="Beta Polymerase, domain 2"/>
    <property type="match status" value="1"/>
</dbReference>
<proteinExistence type="inferred from homology"/>
<dbReference type="PROSITE" id="PS50987">
    <property type="entry name" value="HTH_ARSR_2"/>
    <property type="match status" value="1"/>
</dbReference>
<sequence length="184" mass="21249">MTSHLYSIFTETNTLKILGYVIENPGREFIEKEIQKATGISKAGVNLALRRLAQKRLVERKRRGRMYFYTTQVNNPLIKQLKILKNMARLSPLVKKLKDLSQKIILFGSWSRGENLKDSDIDLCLLTNSAEEVQQIVKKSSLRNKLQLIIRTPTGFAELEKKDPVFFKEIDRGIVLFSKESYES</sequence>
<dbReference type="AlphaFoldDB" id="A0A523YQT2"/>
<dbReference type="InterPro" id="IPR036390">
    <property type="entry name" value="WH_DNA-bd_sf"/>
</dbReference>
<comment type="similarity">
    <text evidence="1">Belongs to the BlaI transcriptional regulatory family.</text>
</comment>
<dbReference type="EMBL" id="SOIJ01000063">
    <property type="protein sequence ID" value="TET93842.1"/>
    <property type="molecule type" value="Genomic_DNA"/>
</dbReference>
<dbReference type="CDD" id="cd05403">
    <property type="entry name" value="NT_KNTase_like"/>
    <property type="match status" value="1"/>
</dbReference>
<evidence type="ECO:0000256" key="3">
    <source>
        <dbReference type="ARBA" id="ARBA00023125"/>
    </source>
</evidence>
<dbReference type="PANTHER" id="PTHR33933:SF1">
    <property type="entry name" value="PROTEIN ADENYLYLTRANSFERASE MNTA-RELATED"/>
    <property type="match status" value="1"/>
</dbReference>
<dbReference type="Pfam" id="PF18765">
    <property type="entry name" value="Polbeta"/>
    <property type="match status" value="1"/>
</dbReference>
<name>A0A523YQT2_UNCAE</name>
<organism evidence="6 7">
    <name type="scientific">Aerophobetes bacterium</name>
    <dbReference type="NCBI Taxonomy" id="2030807"/>
    <lineage>
        <taxon>Bacteria</taxon>
        <taxon>Candidatus Aerophobota</taxon>
    </lineage>
</organism>
<dbReference type="Gene3D" id="1.10.10.10">
    <property type="entry name" value="Winged helix-like DNA-binding domain superfamily/Winged helix DNA-binding domain"/>
    <property type="match status" value="1"/>
</dbReference>
<dbReference type="PANTHER" id="PTHR33933">
    <property type="entry name" value="NUCLEOTIDYLTRANSFERASE"/>
    <property type="match status" value="1"/>
</dbReference>
<dbReference type="InterPro" id="IPR005650">
    <property type="entry name" value="BlaI_family"/>
</dbReference>
<reference evidence="6 7" key="1">
    <citation type="submission" date="2019-03" db="EMBL/GenBank/DDBJ databases">
        <title>Metabolic potential of uncultured bacteria and archaea associated with petroleum seepage in deep-sea sediments.</title>
        <authorList>
            <person name="Dong X."/>
            <person name="Hubert C."/>
        </authorList>
    </citation>
    <scope>NUCLEOTIDE SEQUENCE [LARGE SCALE GENOMIC DNA]</scope>
    <source>
        <strain evidence="6">E29_bin28</strain>
    </source>
</reference>
<accession>A0A523YQT2</accession>
<evidence type="ECO:0000256" key="1">
    <source>
        <dbReference type="ARBA" id="ARBA00011046"/>
    </source>
</evidence>
<dbReference type="GO" id="GO:0003700">
    <property type="term" value="F:DNA-binding transcription factor activity"/>
    <property type="evidence" value="ECO:0007669"/>
    <property type="project" value="InterPro"/>
</dbReference>
<evidence type="ECO:0000256" key="4">
    <source>
        <dbReference type="ARBA" id="ARBA00023163"/>
    </source>
</evidence>
<dbReference type="InterPro" id="IPR043519">
    <property type="entry name" value="NT_sf"/>
</dbReference>
<comment type="caution">
    <text evidence="6">The sequence shown here is derived from an EMBL/GenBank/DDBJ whole genome shotgun (WGS) entry which is preliminary data.</text>
</comment>
<dbReference type="InterPro" id="IPR052548">
    <property type="entry name" value="Type_VII_TA_antitoxin"/>
</dbReference>
<evidence type="ECO:0000256" key="2">
    <source>
        <dbReference type="ARBA" id="ARBA00023015"/>
    </source>
</evidence>
<dbReference type="InterPro" id="IPR041633">
    <property type="entry name" value="Polbeta"/>
</dbReference>
<gene>
    <name evidence="6" type="ORF">E3J33_01130</name>
</gene>
<evidence type="ECO:0000259" key="5">
    <source>
        <dbReference type="PROSITE" id="PS50987"/>
    </source>
</evidence>
<evidence type="ECO:0000313" key="6">
    <source>
        <dbReference type="EMBL" id="TET93842.1"/>
    </source>
</evidence>
<dbReference type="InterPro" id="IPR001845">
    <property type="entry name" value="HTH_ArsR_DNA-bd_dom"/>
</dbReference>
<dbReference type="SUPFAM" id="SSF81301">
    <property type="entry name" value="Nucleotidyltransferase"/>
    <property type="match status" value="1"/>
</dbReference>
<dbReference type="Pfam" id="PF03965">
    <property type="entry name" value="Penicillinase_R"/>
    <property type="match status" value="1"/>
</dbReference>
<keyword evidence="3" id="KW-0238">DNA-binding</keyword>